<keyword evidence="2" id="KW-1185">Reference proteome</keyword>
<reference evidence="1 2" key="1">
    <citation type="submission" date="2020-08" db="EMBL/GenBank/DDBJ databases">
        <title>Hymenobacter sp.</title>
        <authorList>
            <person name="Kim M.K."/>
        </authorList>
    </citation>
    <scope>NUCLEOTIDE SEQUENCE [LARGE SCALE GENOMIC DNA]</scope>
    <source>
        <strain evidence="1 2">BT507</strain>
    </source>
</reference>
<dbReference type="RefSeq" id="WP_187318058.1">
    <property type="nucleotide sequence ID" value="NZ_JACSCY010000002.1"/>
</dbReference>
<organism evidence="1 2">
    <name type="scientific">Hymenobacter citatus</name>
    <dbReference type="NCBI Taxonomy" id="2763506"/>
    <lineage>
        <taxon>Bacteria</taxon>
        <taxon>Pseudomonadati</taxon>
        <taxon>Bacteroidota</taxon>
        <taxon>Cytophagia</taxon>
        <taxon>Cytophagales</taxon>
        <taxon>Hymenobacteraceae</taxon>
        <taxon>Hymenobacter</taxon>
    </lineage>
</organism>
<evidence type="ECO:0000313" key="1">
    <source>
        <dbReference type="EMBL" id="MBC6609741.1"/>
    </source>
</evidence>
<proteinExistence type="predicted"/>
<gene>
    <name evidence="1" type="ORF">H8B15_02330</name>
</gene>
<evidence type="ECO:0008006" key="3">
    <source>
        <dbReference type="Google" id="ProtNLM"/>
    </source>
</evidence>
<name>A0ABR7MFA7_9BACT</name>
<dbReference type="EMBL" id="JACSCY010000002">
    <property type="protein sequence ID" value="MBC6609741.1"/>
    <property type="molecule type" value="Genomic_DNA"/>
</dbReference>
<protein>
    <recommendedName>
        <fullName evidence="3">DUF2846 domain-containing protein</fullName>
    </recommendedName>
</protein>
<dbReference type="Proteomes" id="UP000622017">
    <property type="component" value="Unassembled WGS sequence"/>
</dbReference>
<evidence type="ECO:0000313" key="2">
    <source>
        <dbReference type="Proteomes" id="UP000622017"/>
    </source>
</evidence>
<comment type="caution">
    <text evidence="1">The sequence shown here is derived from an EMBL/GenBank/DDBJ whole genome shotgun (WGS) entry which is preliminary data.</text>
</comment>
<accession>A0ABR7MFA7</accession>
<sequence>MKAHLLVQVWLLLSGLTFDAGQSRRPQARLIIYRTREFGGATYNITLNDQKLGKLPTNRYMQVELPPGRIKIESIGDYFTENQTLWIDAHPSRTYYVKAIEEVDFLSQTLLLAPVDNEQAQRELQGIKPIRLPRPN</sequence>